<dbReference type="PANTHER" id="PTHR34135">
    <property type="entry name" value="LYSOZYME"/>
    <property type="match status" value="1"/>
</dbReference>
<dbReference type="SMART" id="SM00458">
    <property type="entry name" value="RICIN"/>
    <property type="match status" value="1"/>
</dbReference>
<feature type="signal peptide" evidence="2">
    <location>
        <begin position="1"/>
        <end position="33"/>
    </location>
</feature>
<organism evidence="4 5">
    <name type="scientific">Candidatus Pseudoramibacter fermentans</name>
    <dbReference type="NCBI Taxonomy" id="2594427"/>
    <lineage>
        <taxon>Bacteria</taxon>
        <taxon>Bacillati</taxon>
        <taxon>Bacillota</taxon>
        <taxon>Clostridia</taxon>
        <taxon>Eubacteriales</taxon>
        <taxon>Eubacteriaceae</taxon>
        <taxon>Pseudoramibacter</taxon>
    </lineage>
</organism>
<comment type="caution">
    <text evidence="4">The sequence shown here is derived from an EMBL/GenBank/DDBJ whole genome shotgun (WGS) entry which is preliminary data.</text>
</comment>
<keyword evidence="5" id="KW-1185">Reference proteome</keyword>
<evidence type="ECO:0000256" key="2">
    <source>
        <dbReference type="SAM" id="SignalP"/>
    </source>
</evidence>
<dbReference type="PROSITE" id="PS51904">
    <property type="entry name" value="GLYCOSYL_HYDROL_F25_2"/>
    <property type="match status" value="1"/>
</dbReference>
<evidence type="ECO:0000256" key="1">
    <source>
        <dbReference type="ARBA" id="ARBA00010646"/>
    </source>
</evidence>
<dbReference type="SMART" id="SM00728">
    <property type="entry name" value="ChW"/>
    <property type="match status" value="9"/>
</dbReference>
<dbReference type="AlphaFoldDB" id="A0A6L5GSK3"/>
<name>A0A6L5GSK3_9FIRM</name>
<gene>
    <name evidence="4" type="ORF">FRC53_06525</name>
</gene>
<keyword evidence="2" id="KW-0732">Signal</keyword>
<dbReference type="GO" id="GO:0016998">
    <property type="term" value="P:cell wall macromolecule catabolic process"/>
    <property type="evidence" value="ECO:0007669"/>
    <property type="project" value="InterPro"/>
</dbReference>
<dbReference type="SUPFAM" id="SSF50370">
    <property type="entry name" value="Ricin B-like lectins"/>
    <property type="match status" value="1"/>
</dbReference>
<dbReference type="Gene3D" id="3.20.20.80">
    <property type="entry name" value="Glycosidases"/>
    <property type="match status" value="1"/>
</dbReference>
<dbReference type="InterPro" id="IPR006637">
    <property type="entry name" value="ChW"/>
</dbReference>
<proteinExistence type="inferred from homology"/>
<evidence type="ECO:0000313" key="5">
    <source>
        <dbReference type="Proteomes" id="UP000473648"/>
    </source>
</evidence>
<sequence length="867" mass="95059">MSGLKRISRNLLIGMIFCLAVFFFVFSTGTVHAASSLPQDSFTAQILIGDKAVSRDVNNVIILENNTYSADQFWEFIPIGNGQYKILNKGVQKALDVNNAADKNGTNIQVYDDNGSSAQKWKLNLESDGTYTLQPACSDDKVMNVEGGTATNGANVDLYQNSSSSAQKFTIKIGTQTTYSSSANTSLQVQAHVQNKGTLKAVNGGQVAGTIGQNLRLEGISLKTSQSNLGISYSAHVQDLGWQDTKSTGALAGTTGQSKRLEALKISLTGNDSSKYDIYYTAYVQDYGWLNWAKNGEISGTVGLSKRVEAIEVVIVNKGVTAPNALGKVSKSSYNASDLQNPHIQYSVHQQNTGWSKTVKDGTVAGATGKSLRLEALKINLTADNLKNTTTSISYRTHIQDKGWTSWRNNNQTSGTTGQSKRLEAIQIKLDSSISEQYDIYYAVHIQNYGWLGWAKNGETAGSQGYSLRIEAIVIKLVPKGDAAPQQLGKISAAELSSDYLTKNYTISYRSHVQDIGWQSWTSSRQTSGTTGRSLRMEALQIKLSDTASGDSSILYRAYVQDKGTESNWTDSSKSDTYSGTTGQGKRIEAVQIKLQGNASSTMNVWYRVHSEKYGWLGWTKNGVWAGTLNGGLRAEAVQICVLPKTAAAPGSTDQPYVSLSSVKTGNLGIDVSEWQGYISTDNWRKAKNAGYSFAMLRIAWGHAGNGAMDKQFNNNYTNATAAGMPFGVYVYSYADDENEARQEADYAISLLNGRSLKMPICIDLEDDRISYLSKTQQSKNAIAFCEEVKKAGYTPMIYANQNWLNNHLDYSMIKDYKIWYAQYPYSWNSSSKPQYSNHIDIWQYSDQGSVPGLSGSIDMNKAYSNF</sequence>
<evidence type="ECO:0000259" key="3">
    <source>
        <dbReference type="SMART" id="SM00458"/>
    </source>
</evidence>
<feature type="domain" description="Ricin B lectin" evidence="3">
    <location>
        <begin position="42"/>
        <end position="172"/>
    </location>
</feature>
<dbReference type="EMBL" id="VOGB01000004">
    <property type="protein sequence ID" value="MQM73062.1"/>
    <property type="molecule type" value="Genomic_DNA"/>
</dbReference>
<comment type="similarity">
    <text evidence="1">Belongs to the glycosyl hydrolase 25 family.</text>
</comment>
<dbReference type="Proteomes" id="UP000473648">
    <property type="component" value="Unassembled WGS sequence"/>
</dbReference>
<dbReference type="GO" id="GO:0009253">
    <property type="term" value="P:peptidoglycan catabolic process"/>
    <property type="evidence" value="ECO:0007669"/>
    <property type="project" value="InterPro"/>
</dbReference>
<feature type="chain" id="PRO_5027021343" description="Ricin B lectin domain-containing protein" evidence="2">
    <location>
        <begin position="34"/>
        <end position="867"/>
    </location>
</feature>
<dbReference type="GO" id="GO:0003796">
    <property type="term" value="F:lysozyme activity"/>
    <property type="evidence" value="ECO:0007669"/>
    <property type="project" value="InterPro"/>
</dbReference>
<accession>A0A6L5GSK3</accession>
<dbReference type="InterPro" id="IPR000772">
    <property type="entry name" value="Ricin_B_lectin"/>
</dbReference>
<dbReference type="Pfam" id="PF07538">
    <property type="entry name" value="ChW"/>
    <property type="match status" value="9"/>
</dbReference>
<dbReference type="SUPFAM" id="SSF51445">
    <property type="entry name" value="(Trans)glycosidases"/>
    <property type="match status" value="1"/>
</dbReference>
<dbReference type="PROSITE" id="PS50231">
    <property type="entry name" value="RICIN_B_LECTIN"/>
    <property type="match status" value="1"/>
</dbReference>
<dbReference type="Gene3D" id="2.80.10.50">
    <property type="match status" value="2"/>
</dbReference>
<dbReference type="Pfam" id="PF01183">
    <property type="entry name" value="Glyco_hydro_25"/>
    <property type="match status" value="1"/>
</dbReference>
<dbReference type="InterPro" id="IPR002053">
    <property type="entry name" value="Glyco_hydro_25"/>
</dbReference>
<reference evidence="4" key="1">
    <citation type="journal article" date="2020" name="Appl. Environ. Microbiol.">
        <title>Medium-Chain Fatty Acid Synthesis by 'Candidatus Weimeria bifida' gen. nov., sp. nov., and 'Candidatus Pseudoramibacter fermentans' sp. nov.</title>
        <authorList>
            <person name="Scarborough M.J."/>
            <person name="Myers K.S."/>
            <person name="Donohue T.J."/>
            <person name="Noguera D.R."/>
        </authorList>
    </citation>
    <scope>NUCLEOTIDE SEQUENCE</scope>
    <source>
        <strain evidence="4">EUB1.1</strain>
    </source>
</reference>
<evidence type="ECO:0000313" key="4">
    <source>
        <dbReference type="EMBL" id="MQM73062.1"/>
    </source>
</evidence>
<dbReference type="Pfam" id="PF14200">
    <property type="entry name" value="RicinB_lectin_2"/>
    <property type="match status" value="1"/>
</dbReference>
<protein>
    <recommendedName>
        <fullName evidence="3">Ricin B lectin domain-containing protein</fullName>
    </recommendedName>
</protein>
<dbReference type="InterPro" id="IPR035992">
    <property type="entry name" value="Ricin_B-like_lectins"/>
</dbReference>
<dbReference type="CDD" id="cd00161">
    <property type="entry name" value="beta-trefoil_Ricin-like"/>
    <property type="match status" value="1"/>
</dbReference>
<dbReference type="GO" id="GO:0016052">
    <property type="term" value="P:carbohydrate catabolic process"/>
    <property type="evidence" value="ECO:0007669"/>
    <property type="project" value="TreeGrafter"/>
</dbReference>
<dbReference type="CDD" id="cd06414">
    <property type="entry name" value="GH25_LytC-like"/>
    <property type="match status" value="1"/>
</dbReference>
<dbReference type="PANTHER" id="PTHR34135:SF2">
    <property type="entry name" value="LYSOZYME"/>
    <property type="match status" value="1"/>
</dbReference>
<dbReference type="InterPro" id="IPR017853">
    <property type="entry name" value="GH"/>
</dbReference>